<organism evidence="6 7">
    <name type="scientific">Actinia tenebrosa</name>
    <name type="common">Australian red waratah sea anemone</name>
    <dbReference type="NCBI Taxonomy" id="6105"/>
    <lineage>
        <taxon>Eukaryota</taxon>
        <taxon>Metazoa</taxon>
        <taxon>Cnidaria</taxon>
        <taxon>Anthozoa</taxon>
        <taxon>Hexacorallia</taxon>
        <taxon>Actiniaria</taxon>
        <taxon>Actiniidae</taxon>
        <taxon>Actinia</taxon>
    </lineage>
</organism>
<dbReference type="KEGG" id="aten:116305051"/>
<accession>A0A6P8IUX6</accession>
<dbReference type="GO" id="GO:0032958">
    <property type="term" value="P:inositol phosphate biosynthetic process"/>
    <property type="evidence" value="ECO:0007669"/>
    <property type="project" value="InterPro"/>
</dbReference>
<name>A0A6P8IUX6_ACTTE</name>
<keyword evidence="3 4" id="KW-0418">Kinase</keyword>
<proteinExistence type="inferred from homology"/>
<feature type="compositionally biased region" description="Polar residues" evidence="5">
    <location>
        <begin position="318"/>
        <end position="337"/>
    </location>
</feature>
<dbReference type="EC" id="2.7.-.-" evidence="4"/>
<dbReference type="InParanoid" id="A0A6P8IUX6"/>
<feature type="compositionally biased region" description="Acidic residues" evidence="5">
    <location>
        <begin position="116"/>
        <end position="129"/>
    </location>
</feature>
<keyword evidence="6" id="KW-1185">Reference proteome</keyword>
<dbReference type="RefSeq" id="XP_031570742.1">
    <property type="nucleotide sequence ID" value="XM_031714882.1"/>
</dbReference>
<dbReference type="GO" id="GO:0005737">
    <property type="term" value="C:cytoplasm"/>
    <property type="evidence" value="ECO:0007669"/>
    <property type="project" value="TreeGrafter"/>
</dbReference>
<dbReference type="Gene3D" id="3.30.470.160">
    <property type="entry name" value="Inositol polyphosphate kinase"/>
    <property type="match status" value="1"/>
</dbReference>
<evidence type="ECO:0000256" key="1">
    <source>
        <dbReference type="ARBA" id="ARBA00007374"/>
    </source>
</evidence>
<gene>
    <name evidence="7" type="primary">LOC116305051</name>
</gene>
<evidence type="ECO:0000256" key="2">
    <source>
        <dbReference type="ARBA" id="ARBA00022679"/>
    </source>
</evidence>
<dbReference type="GeneID" id="116305051"/>
<comment type="similarity">
    <text evidence="1 4">Belongs to the inositol phosphokinase (IPK) family.</text>
</comment>
<sequence length="431" mass="48832">MENPMSLNGSYLSSNSTNSNDSTEIVLETFCHQVGGRSLILTYDRNTVCKPLIPQELRFYLDLPQSLRPFTPHYKGVIKVDVQVTDDEKIQLVTKTKQSSDAADVNHNLDEKDTDSTADEDSEENDEVSNETKEKAENKAEGAVNPWTFYCHGLHQQKLKENIKKRKPIDFILMEDVVSSFRFPCIMDLKMGDKMHKDYANLEKYNRQAAKWNASTSKSLGLRIAGIQAYDGKSNKYVYQDKYYGFQVTEESIKDEFIRFLHNGKHIRKKVIAAFINQLQQLYACIEEQKDSRFYSSSLLLIYEGFEENTTDEGHVNGISTESKATSVKNTQSNGARSSDMDEALNSFDRNQEMPLVNETQLTLNGIQTDMTGLASEKVGVKMIDFARSFHGHGRTEMDPINDSLDGAPDEGYLLGLNSLIKILQDILMQS</sequence>
<evidence type="ECO:0000313" key="6">
    <source>
        <dbReference type="Proteomes" id="UP000515163"/>
    </source>
</evidence>
<dbReference type="GO" id="GO:0046854">
    <property type="term" value="P:phosphatidylinositol phosphate biosynthetic process"/>
    <property type="evidence" value="ECO:0007669"/>
    <property type="project" value="TreeGrafter"/>
</dbReference>
<dbReference type="AlphaFoldDB" id="A0A6P8IUX6"/>
<feature type="region of interest" description="Disordered" evidence="5">
    <location>
        <begin position="313"/>
        <end position="341"/>
    </location>
</feature>
<dbReference type="InterPro" id="IPR038286">
    <property type="entry name" value="IPK_sf"/>
</dbReference>
<feature type="region of interest" description="Disordered" evidence="5">
    <location>
        <begin position="94"/>
        <end position="140"/>
    </location>
</feature>
<dbReference type="GO" id="GO:0000828">
    <property type="term" value="F:inositol hexakisphosphate kinase activity"/>
    <property type="evidence" value="ECO:0007669"/>
    <property type="project" value="TreeGrafter"/>
</dbReference>
<feature type="region of interest" description="Disordered" evidence="5">
    <location>
        <begin position="1"/>
        <end position="20"/>
    </location>
</feature>
<dbReference type="GO" id="GO:0005634">
    <property type="term" value="C:nucleus"/>
    <property type="evidence" value="ECO:0007669"/>
    <property type="project" value="TreeGrafter"/>
</dbReference>
<evidence type="ECO:0000256" key="3">
    <source>
        <dbReference type="ARBA" id="ARBA00022777"/>
    </source>
</evidence>
<dbReference type="Proteomes" id="UP000515163">
    <property type="component" value="Unplaced"/>
</dbReference>
<dbReference type="SUPFAM" id="SSF56104">
    <property type="entry name" value="SAICAR synthase-like"/>
    <property type="match status" value="1"/>
</dbReference>
<reference evidence="7" key="1">
    <citation type="submission" date="2025-08" db="UniProtKB">
        <authorList>
            <consortium name="RefSeq"/>
        </authorList>
    </citation>
    <scope>IDENTIFICATION</scope>
    <source>
        <tissue evidence="7">Tentacle</tissue>
    </source>
</reference>
<keyword evidence="2 4" id="KW-0808">Transferase</keyword>
<dbReference type="OrthoDB" id="2573163at2759"/>
<evidence type="ECO:0000313" key="7">
    <source>
        <dbReference type="RefSeq" id="XP_031570742.1"/>
    </source>
</evidence>
<feature type="compositionally biased region" description="Basic and acidic residues" evidence="5">
    <location>
        <begin position="130"/>
        <end position="140"/>
    </location>
</feature>
<dbReference type="PANTHER" id="PTHR12400:SF21">
    <property type="entry name" value="KINASE"/>
    <property type="match status" value="1"/>
</dbReference>
<evidence type="ECO:0000256" key="5">
    <source>
        <dbReference type="SAM" id="MobiDB-lite"/>
    </source>
</evidence>
<evidence type="ECO:0000256" key="4">
    <source>
        <dbReference type="RuleBase" id="RU363090"/>
    </source>
</evidence>
<dbReference type="PANTHER" id="PTHR12400">
    <property type="entry name" value="INOSITOL POLYPHOSPHATE KINASE"/>
    <property type="match status" value="1"/>
</dbReference>
<dbReference type="Pfam" id="PF03770">
    <property type="entry name" value="IPK"/>
    <property type="match status" value="1"/>
</dbReference>
<dbReference type="InterPro" id="IPR005522">
    <property type="entry name" value="IPK"/>
</dbReference>
<protein>
    <recommendedName>
        <fullName evidence="4">Kinase</fullName>
        <ecNumber evidence="4">2.7.-.-</ecNumber>
    </recommendedName>
</protein>